<dbReference type="Pfam" id="PF00005">
    <property type="entry name" value="ABC_tran"/>
    <property type="match status" value="1"/>
</dbReference>
<evidence type="ECO:0000256" key="5">
    <source>
        <dbReference type="ARBA" id="ARBA00022840"/>
    </source>
</evidence>
<keyword evidence="2" id="KW-0813">Transport</keyword>
<dbReference type="EMBL" id="CP058627">
    <property type="protein sequence ID" value="QLG89658.1"/>
    <property type="molecule type" value="Genomic_DNA"/>
</dbReference>
<dbReference type="InterPro" id="IPR015860">
    <property type="entry name" value="ABC_transpr_TagH-like"/>
</dbReference>
<evidence type="ECO:0000256" key="3">
    <source>
        <dbReference type="ARBA" id="ARBA00022475"/>
    </source>
</evidence>
<dbReference type="RefSeq" id="WP_179356587.1">
    <property type="nucleotide sequence ID" value="NZ_CP058627.1"/>
</dbReference>
<dbReference type="Proteomes" id="UP000509597">
    <property type="component" value="Chromosome"/>
</dbReference>
<keyword evidence="8" id="KW-1185">Reference proteome</keyword>
<reference evidence="7 8" key="1">
    <citation type="submission" date="2020-07" db="EMBL/GenBank/DDBJ databases">
        <title>Complete genome sequence of Chitinibacter sp. 2T18.</title>
        <authorList>
            <person name="Bae J.-W."/>
            <person name="Choi J.-W."/>
        </authorList>
    </citation>
    <scope>NUCLEOTIDE SEQUENCE [LARGE SCALE GENOMIC DNA]</scope>
    <source>
        <strain evidence="7 8">2T18</strain>
    </source>
</reference>
<feature type="domain" description="ABC transporter" evidence="6">
    <location>
        <begin position="4"/>
        <end position="232"/>
    </location>
</feature>
<dbReference type="InterPro" id="IPR027417">
    <property type="entry name" value="P-loop_NTPase"/>
</dbReference>
<dbReference type="InterPro" id="IPR050683">
    <property type="entry name" value="Bact_Polysacc_Export_ATP-bd"/>
</dbReference>
<dbReference type="CDD" id="cd03220">
    <property type="entry name" value="ABC_KpsT_Wzt"/>
    <property type="match status" value="1"/>
</dbReference>
<keyword evidence="5 7" id="KW-0067">ATP-binding</keyword>
<keyword evidence="3" id="KW-0472">Membrane</keyword>
<dbReference type="InterPro" id="IPR003593">
    <property type="entry name" value="AAA+_ATPase"/>
</dbReference>
<keyword evidence="3" id="KW-1003">Cell membrane</keyword>
<evidence type="ECO:0000313" key="8">
    <source>
        <dbReference type="Proteomes" id="UP000509597"/>
    </source>
</evidence>
<keyword evidence="4" id="KW-0547">Nucleotide-binding</keyword>
<dbReference type="PANTHER" id="PTHR46743:SF2">
    <property type="entry name" value="TEICHOIC ACIDS EXPORT ATP-BINDING PROTEIN TAGH"/>
    <property type="match status" value="1"/>
</dbReference>
<dbReference type="InterPro" id="IPR003439">
    <property type="entry name" value="ABC_transporter-like_ATP-bd"/>
</dbReference>
<name>A0A7H9BN64_9NEIS</name>
<evidence type="ECO:0000256" key="1">
    <source>
        <dbReference type="ARBA" id="ARBA00005417"/>
    </source>
</evidence>
<protein>
    <submittedName>
        <fullName evidence="7">ABC transporter ATP-binding protein</fullName>
    </submittedName>
</protein>
<evidence type="ECO:0000256" key="2">
    <source>
        <dbReference type="ARBA" id="ARBA00022448"/>
    </source>
</evidence>
<evidence type="ECO:0000259" key="6">
    <source>
        <dbReference type="PROSITE" id="PS50893"/>
    </source>
</evidence>
<dbReference type="PANTHER" id="PTHR46743">
    <property type="entry name" value="TEICHOIC ACIDS EXPORT ATP-BINDING PROTEIN TAGH"/>
    <property type="match status" value="1"/>
</dbReference>
<evidence type="ECO:0000313" key="7">
    <source>
        <dbReference type="EMBL" id="QLG89658.1"/>
    </source>
</evidence>
<organism evidence="7 8">
    <name type="scientific">Chitinibacter bivalviorum</name>
    <dbReference type="NCBI Taxonomy" id="2739434"/>
    <lineage>
        <taxon>Bacteria</taxon>
        <taxon>Pseudomonadati</taxon>
        <taxon>Pseudomonadota</taxon>
        <taxon>Betaproteobacteria</taxon>
        <taxon>Neisseriales</taxon>
        <taxon>Chitinibacteraceae</taxon>
        <taxon>Chitinibacter</taxon>
    </lineage>
</organism>
<dbReference type="GO" id="GO:0016887">
    <property type="term" value="F:ATP hydrolysis activity"/>
    <property type="evidence" value="ECO:0007669"/>
    <property type="project" value="InterPro"/>
</dbReference>
<dbReference type="KEGG" id="chiz:HQ393_16165"/>
<dbReference type="SMART" id="SM00382">
    <property type="entry name" value="AAA"/>
    <property type="match status" value="1"/>
</dbReference>
<dbReference type="GO" id="GO:0140359">
    <property type="term" value="F:ABC-type transporter activity"/>
    <property type="evidence" value="ECO:0007669"/>
    <property type="project" value="InterPro"/>
</dbReference>
<sequence length="232" mass="25493">MALLKFENVTVQYPIYDSGAMSLRNQVARLGTGGRLAKDSGSSVTVTALDNVSFELKSGDSVGLIGHNGAGKSTLLRTMAGIYQPTSGKITRQGRVSTVFDIGAGMELDLSGRMNVYRVGMLMGMHKEEIDELMPDIEQFTELGDYLNLPVRTYSSGMTMRLMFALSTSIKPEILLIDEMFGVGDESFQNKAKKRMERLISNSKIFVFASHDHVMVNNLCSQIFEVASGRLN</sequence>
<evidence type="ECO:0000256" key="4">
    <source>
        <dbReference type="ARBA" id="ARBA00022741"/>
    </source>
</evidence>
<dbReference type="Gene3D" id="3.40.50.300">
    <property type="entry name" value="P-loop containing nucleotide triphosphate hydrolases"/>
    <property type="match status" value="1"/>
</dbReference>
<accession>A0A7H9BN64</accession>
<dbReference type="PROSITE" id="PS50893">
    <property type="entry name" value="ABC_TRANSPORTER_2"/>
    <property type="match status" value="1"/>
</dbReference>
<gene>
    <name evidence="7" type="ORF">HQ393_16165</name>
</gene>
<dbReference type="AlphaFoldDB" id="A0A7H9BN64"/>
<dbReference type="GO" id="GO:0016020">
    <property type="term" value="C:membrane"/>
    <property type="evidence" value="ECO:0007669"/>
    <property type="project" value="InterPro"/>
</dbReference>
<dbReference type="GO" id="GO:0005524">
    <property type="term" value="F:ATP binding"/>
    <property type="evidence" value="ECO:0007669"/>
    <property type="project" value="UniProtKB-KW"/>
</dbReference>
<dbReference type="SUPFAM" id="SSF52540">
    <property type="entry name" value="P-loop containing nucleoside triphosphate hydrolases"/>
    <property type="match status" value="1"/>
</dbReference>
<comment type="similarity">
    <text evidence="1">Belongs to the ABC transporter superfamily.</text>
</comment>
<proteinExistence type="inferred from homology"/>